<evidence type="ECO:0000313" key="7">
    <source>
        <dbReference type="WBParaSite" id="HCON_00123820-00001"/>
    </source>
</evidence>
<dbReference type="GO" id="GO:0035145">
    <property type="term" value="C:exon-exon junction complex"/>
    <property type="evidence" value="ECO:0007669"/>
    <property type="project" value="TreeGrafter"/>
</dbReference>
<sequence length="1105" mass="125197">MTDWPRLADQQWVQETNRRVEAQESHRSTLVSVETTDENALHSLDSTLKKTTAFMKKLKTLSAASIPSLIDELSRLNLSKFVEEMAAGIAETKLKPSDVIPIVDLCVAIASRYPKFSELILAEIRKGLPLKRADKISNPAKLRIDVRLLCELILCGVVGKEGLQTLGATLSYICITDKGEHSNVGLICSLCRPVGWQIAGIVPSPEASEGVSVGEGDLKVNEAITPEHRKVVNDLFSNYHTGLIRHLEKACAVMNVVQKKVKRHERTRGDATMEEKTELETARAEYERLKVLAVELSSALGVPMVDLKEEPSDNEEDEMAAMEMDKALAEGQVSLWPDDESRLFYENVIDIRNIVPRSLYKESEERTIQENELKTSVDDIDVDGLEVEPAEREGDADLGEKEESADEPYRPKTPPSPAQFQEDTTGAGEASLITSEEMKQLAQKFFLNLDHLVNRDTTDQCALDFVSNLNTKSYRKKLVKVLYGVPSSRLDLLPFYARLVASLSPVMPDLTTELSTMLIKQFREFVQRSGQERVEEKIKCVMFIGELVKFGVIPRAEALSCLRQLVYDFRGHSVDMVCAMIETAGFYLYRNSDSHPKMKIILDVVQKKKERIKDVRHVMLIDNAFFACIPPADSAAARRAQAEPPLMIFIRHLIVDINEHNVNTNIKCIRRLAWDDETIAGWCLKYLTSPWLLPYSNLLHLASAVAGLQGLTYYDWISTYVIDACQEMIRISLEVPGLFNQRAIASACYLGELYNYSVCDTPVIYKVLYQIISFPETDPLSWQEFYRVRMVCELLNTVADFFQTGRARRKMDYFLTYFHRFYWMKREQWKVNVAMVEVPGAEESGDGAVIEPPRFPADVEAEYRECMRHMRKSASLPKDLAEAEKAVEQVEQQLKEKLALASGSADEEEEEEDERKAPDRTLHQIAEEDGEEYGSDSERPPAIIAEDDADEKVCVHVEKPAIQPEDEEFMRQLDRMLADQIKVVPQQTSVAAAANPSVDMTVPAAVRNRFQRQICFEDSPGGSKNENSKPSMKVSLMARGKGNKLVLKTVSIEESALHEAWKKEREREEVERADIKRVTLGHTARIFAEEEQEMRQQIYSHSRFN</sequence>
<dbReference type="GO" id="GO:0000184">
    <property type="term" value="P:nuclear-transcribed mRNA catabolic process, nonsense-mediated decay"/>
    <property type="evidence" value="ECO:0007669"/>
    <property type="project" value="InterPro"/>
</dbReference>
<dbReference type="InterPro" id="IPR016024">
    <property type="entry name" value="ARM-type_fold"/>
</dbReference>
<keyword evidence="6" id="KW-1185">Reference proteome</keyword>
<feature type="compositionally biased region" description="Basic and acidic residues" evidence="4">
    <location>
        <begin position="389"/>
        <end position="410"/>
    </location>
</feature>
<feature type="compositionally biased region" description="Acidic residues" evidence="4">
    <location>
        <begin position="378"/>
        <end position="388"/>
    </location>
</feature>
<accession>A0A7I4YR71</accession>
<feature type="domain" description="MIF4G" evidence="5">
    <location>
        <begin position="647"/>
        <end position="897"/>
    </location>
</feature>
<reference evidence="7" key="1">
    <citation type="submission" date="2020-12" db="UniProtKB">
        <authorList>
            <consortium name="WormBaseParasite"/>
        </authorList>
    </citation>
    <scope>IDENTIFICATION</scope>
    <source>
        <strain evidence="7">MHco3</strain>
    </source>
</reference>
<dbReference type="OMA" id="DFQHHQI"/>
<evidence type="ECO:0000259" key="5">
    <source>
        <dbReference type="SMART" id="SM00543"/>
    </source>
</evidence>
<name>A0A7I4YR71_HAECO</name>
<evidence type="ECO:0000256" key="4">
    <source>
        <dbReference type="SAM" id="MobiDB-lite"/>
    </source>
</evidence>
<evidence type="ECO:0000256" key="2">
    <source>
        <dbReference type="ARBA" id="ARBA00022490"/>
    </source>
</evidence>
<dbReference type="GO" id="GO:0005737">
    <property type="term" value="C:cytoplasm"/>
    <property type="evidence" value="ECO:0007669"/>
    <property type="project" value="UniProtKB-SubCell"/>
</dbReference>
<evidence type="ECO:0000256" key="3">
    <source>
        <dbReference type="SAM" id="Coils"/>
    </source>
</evidence>
<feature type="domain" description="MIF4G" evidence="5">
    <location>
        <begin position="439"/>
        <end position="631"/>
    </location>
</feature>
<evidence type="ECO:0000256" key="1">
    <source>
        <dbReference type="ARBA" id="ARBA00004496"/>
    </source>
</evidence>
<feature type="compositionally biased region" description="Basic and acidic residues" evidence="4">
    <location>
        <begin position="914"/>
        <end position="926"/>
    </location>
</feature>
<dbReference type="Pfam" id="PF02854">
    <property type="entry name" value="MIF4G"/>
    <property type="match status" value="3"/>
</dbReference>
<feature type="domain" description="MIF4G" evidence="5">
    <location>
        <begin position="48"/>
        <end position="260"/>
    </location>
</feature>
<dbReference type="Pfam" id="PF04050">
    <property type="entry name" value="Upf2"/>
    <property type="match status" value="1"/>
</dbReference>
<dbReference type="InterPro" id="IPR039762">
    <property type="entry name" value="Nmd2/UPF2"/>
</dbReference>
<feature type="compositionally biased region" description="Basic and acidic residues" evidence="4">
    <location>
        <begin position="362"/>
        <end position="377"/>
    </location>
</feature>
<dbReference type="GO" id="GO:0003723">
    <property type="term" value="F:RNA binding"/>
    <property type="evidence" value="ECO:0007669"/>
    <property type="project" value="InterPro"/>
</dbReference>
<dbReference type="SMART" id="SM00543">
    <property type="entry name" value="MIF4G"/>
    <property type="match status" value="3"/>
</dbReference>
<keyword evidence="2" id="KW-0963">Cytoplasm</keyword>
<dbReference type="InterPro" id="IPR003890">
    <property type="entry name" value="MIF4G-like_typ-3"/>
</dbReference>
<proteinExistence type="predicted"/>
<dbReference type="InterPro" id="IPR007193">
    <property type="entry name" value="Upf2/Nmd2_C"/>
</dbReference>
<comment type="subcellular location">
    <subcellularLocation>
        <location evidence="1">Cytoplasm</location>
    </subcellularLocation>
</comment>
<dbReference type="Gene3D" id="1.25.40.180">
    <property type="match status" value="3"/>
</dbReference>
<dbReference type="PANTHER" id="PTHR12839:SF7">
    <property type="entry name" value="REGULATOR OF NONSENSE TRANSCRIPTS 2"/>
    <property type="match status" value="1"/>
</dbReference>
<dbReference type="PANTHER" id="PTHR12839">
    <property type="entry name" value="NONSENSE-MEDIATED MRNA DECAY PROTEIN 2 UP-FRAMESHIFT SUPPRESSOR 2"/>
    <property type="match status" value="1"/>
</dbReference>
<dbReference type="WBParaSite" id="HCON_00123820-00001">
    <property type="protein sequence ID" value="HCON_00123820-00001"/>
    <property type="gene ID" value="HCON_00123820"/>
</dbReference>
<feature type="coiled-coil region" evidence="3">
    <location>
        <begin position="279"/>
        <end position="332"/>
    </location>
</feature>
<keyword evidence="3" id="KW-0175">Coiled coil</keyword>
<feature type="region of interest" description="Disordered" evidence="4">
    <location>
        <begin position="362"/>
        <end position="429"/>
    </location>
</feature>
<feature type="region of interest" description="Disordered" evidence="4">
    <location>
        <begin position="897"/>
        <end position="939"/>
    </location>
</feature>
<dbReference type="Proteomes" id="UP000025227">
    <property type="component" value="Unplaced"/>
</dbReference>
<protein>
    <submittedName>
        <fullName evidence="7">MIF4G domain-containing protein</fullName>
    </submittedName>
</protein>
<dbReference type="AlphaFoldDB" id="A0A7I4YR71"/>
<evidence type="ECO:0000313" key="6">
    <source>
        <dbReference type="Proteomes" id="UP000025227"/>
    </source>
</evidence>
<dbReference type="SUPFAM" id="SSF48371">
    <property type="entry name" value="ARM repeat"/>
    <property type="match status" value="3"/>
</dbReference>
<dbReference type="OrthoDB" id="27832at2759"/>
<organism evidence="6 7">
    <name type="scientific">Haemonchus contortus</name>
    <name type="common">Barber pole worm</name>
    <dbReference type="NCBI Taxonomy" id="6289"/>
    <lineage>
        <taxon>Eukaryota</taxon>
        <taxon>Metazoa</taxon>
        <taxon>Ecdysozoa</taxon>
        <taxon>Nematoda</taxon>
        <taxon>Chromadorea</taxon>
        <taxon>Rhabditida</taxon>
        <taxon>Rhabditina</taxon>
        <taxon>Rhabditomorpha</taxon>
        <taxon>Strongyloidea</taxon>
        <taxon>Trichostrongylidae</taxon>
        <taxon>Haemonchus</taxon>
    </lineage>
</organism>